<dbReference type="EMBL" id="JAGPXE010000020">
    <property type="protein sequence ID" value="MBQ0928534.1"/>
    <property type="molecule type" value="Genomic_DNA"/>
</dbReference>
<gene>
    <name evidence="2" type="ORF">KBO27_31710</name>
</gene>
<feature type="region of interest" description="Disordered" evidence="1">
    <location>
        <begin position="88"/>
        <end position="118"/>
    </location>
</feature>
<sequence length="176" mass="20042">MNGLMNWLLSKRRMSWSIEDGSRGARRRRELTCPEHKPSSGEQVSAISVRWTCECGAFRFEIDAPEPLVHEVPTAAYLEMERRGLRGQKGPWRSQITGKPLPVNRTAPAAETAEPGATAPCERMYARRAEEYVERFGPYAVRDEGERADHRHDLWLAEALFRAAERADDGNTSWPF</sequence>
<dbReference type="Proteomes" id="UP000674084">
    <property type="component" value="Unassembled WGS sequence"/>
</dbReference>
<feature type="region of interest" description="Disordered" evidence="1">
    <location>
        <begin position="19"/>
        <end position="40"/>
    </location>
</feature>
<dbReference type="RefSeq" id="WP_210973541.1">
    <property type="nucleotide sequence ID" value="NZ_JAGPXE010000020.1"/>
</dbReference>
<evidence type="ECO:0000313" key="3">
    <source>
        <dbReference type="Proteomes" id="UP000674084"/>
    </source>
</evidence>
<evidence type="ECO:0000313" key="2">
    <source>
        <dbReference type="EMBL" id="MBQ0928534.1"/>
    </source>
</evidence>
<evidence type="ECO:0000256" key="1">
    <source>
        <dbReference type="SAM" id="MobiDB-lite"/>
    </source>
</evidence>
<feature type="compositionally biased region" description="Basic and acidic residues" evidence="1">
    <location>
        <begin position="30"/>
        <end position="39"/>
    </location>
</feature>
<accession>A0ABS5DQE4</accession>
<feature type="compositionally biased region" description="Low complexity" evidence="1">
    <location>
        <begin position="106"/>
        <end position="118"/>
    </location>
</feature>
<protein>
    <submittedName>
        <fullName evidence="2">Uncharacterized protein</fullName>
    </submittedName>
</protein>
<keyword evidence="3" id="KW-1185">Reference proteome</keyword>
<organism evidence="2 3">
    <name type="scientific">Saccharopolyspora endophytica</name>
    <dbReference type="NCBI Taxonomy" id="543886"/>
    <lineage>
        <taxon>Bacteria</taxon>
        <taxon>Bacillati</taxon>
        <taxon>Actinomycetota</taxon>
        <taxon>Actinomycetes</taxon>
        <taxon>Pseudonocardiales</taxon>
        <taxon>Pseudonocardiaceae</taxon>
        <taxon>Saccharopolyspora</taxon>
    </lineage>
</organism>
<proteinExistence type="predicted"/>
<reference evidence="2 3" key="1">
    <citation type="submission" date="2021-04" db="EMBL/GenBank/DDBJ databases">
        <title>Whole-genome sequencing of Saccharopolyspora endophytica KCTC 19397.</title>
        <authorList>
            <person name="Ay H."/>
            <person name="Saygin H."/>
            <person name="Sahin N."/>
        </authorList>
    </citation>
    <scope>NUCLEOTIDE SEQUENCE [LARGE SCALE GENOMIC DNA]</scope>
    <source>
        <strain evidence="2 3">KCTC 19397</strain>
    </source>
</reference>
<comment type="caution">
    <text evidence="2">The sequence shown here is derived from an EMBL/GenBank/DDBJ whole genome shotgun (WGS) entry which is preliminary data.</text>
</comment>
<name>A0ABS5DQE4_9PSEU</name>